<dbReference type="AlphaFoldDB" id="A0A554LIT5"/>
<keyword evidence="3" id="KW-0812">Transmembrane</keyword>
<evidence type="ECO:0000256" key="2">
    <source>
        <dbReference type="SAM" id="MobiDB-lite"/>
    </source>
</evidence>
<name>A0A554LIT5_9BACT</name>
<dbReference type="InterPro" id="IPR050922">
    <property type="entry name" value="LytR/CpsA/Psr_CW_biosynth"/>
</dbReference>
<accession>A0A554LIT5</accession>
<evidence type="ECO:0000256" key="1">
    <source>
        <dbReference type="ARBA" id="ARBA00006068"/>
    </source>
</evidence>
<organism evidence="6 7">
    <name type="scientific">Candidatus Berkelbacteria bacterium Licking1014_7</name>
    <dbReference type="NCBI Taxonomy" id="2017147"/>
    <lineage>
        <taxon>Bacteria</taxon>
        <taxon>Candidatus Berkelbacteria</taxon>
    </lineage>
</organism>
<dbReference type="Gene3D" id="3.40.630.190">
    <property type="entry name" value="LCP protein"/>
    <property type="match status" value="1"/>
</dbReference>
<evidence type="ECO:0000313" key="7">
    <source>
        <dbReference type="Proteomes" id="UP000315689"/>
    </source>
</evidence>
<protein>
    <submittedName>
        <fullName evidence="6">Cell envelope-related transcriptional attenuator</fullName>
    </submittedName>
</protein>
<keyword evidence="3" id="KW-1133">Transmembrane helix</keyword>
<evidence type="ECO:0000313" key="6">
    <source>
        <dbReference type="EMBL" id="TSC92772.1"/>
    </source>
</evidence>
<dbReference type="PANTHER" id="PTHR33392:SF6">
    <property type="entry name" value="POLYISOPRENYL-TEICHOIC ACID--PEPTIDOGLYCAN TEICHOIC ACID TRANSFERASE TAGU"/>
    <property type="match status" value="1"/>
</dbReference>
<dbReference type="Proteomes" id="UP000315689">
    <property type="component" value="Unassembled WGS sequence"/>
</dbReference>
<evidence type="ECO:0000259" key="5">
    <source>
        <dbReference type="Pfam" id="PF13399"/>
    </source>
</evidence>
<feature type="compositionally biased region" description="Basic and acidic residues" evidence="2">
    <location>
        <begin position="1"/>
        <end position="14"/>
    </location>
</feature>
<evidence type="ECO:0000259" key="4">
    <source>
        <dbReference type="Pfam" id="PF03816"/>
    </source>
</evidence>
<dbReference type="EMBL" id="VMGK01000014">
    <property type="protein sequence ID" value="TSC92772.1"/>
    <property type="molecule type" value="Genomic_DNA"/>
</dbReference>
<dbReference type="NCBIfam" id="TIGR00350">
    <property type="entry name" value="lytR_cpsA_psr"/>
    <property type="match status" value="1"/>
</dbReference>
<keyword evidence="3" id="KW-0472">Membrane</keyword>
<sequence>MNSKEQKIEGKEQSEQSQPQKVIRVKKPKPWQRFLLIFIIILVLAGIVWLARVFSLVSSISQSSSDKTGIFNFPFSQKSGLKGENEGRINLLFFGIGGATHPKGGNLTDSMILVSIDTTSDQKKLAMISIPRDLLVKMPRPLTGEQKINAVYELAQQQKDKTKMDGAQALQSVMREISGQDIHYWVKIDFVGFEKLIDSLGGITVDVLEDIYDSSFPADNLEDYAPFSIKAGERKMNGEVALKYARSRYTTSDFDRSKRQQQIITAVKDEFENKGYIYRPDKILEIMSILSKNLKTNFAPQEISQVYKIIKDIPDDKIYNLVLDNTIDGPFKTVSNGGYYLTPKTGNWKELQEKIKGVFNLSISQKDQAKIEVQDGTKAKIAAKKLTQDLQAIGFDAVHTGAAERIYPVSQIYDFSNGEKQDTINFLQKKLASNKLSTGTLSMLQSKNSPSVHILIIIGEDYVKAENNNE</sequence>
<feature type="transmembrane region" description="Helical" evidence="3">
    <location>
        <begin position="34"/>
        <end position="54"/>
    </location>
</feature>
<comment type="caution">
    <text evidence="6">The sequence shown here is derived from an EMBL/GenBank/DDBJ whole genome shotgun (WGS) entry which is preliminary data.</text>
</comment>
<dbReference type="Pfam" id="PF13399">
    <property type="entry name" value="LytR_C"/>
    <property type="match status" value="1"/>
</dbReference>
<dbReference type="InterPro" id="IPR004474">
    <property type="entry name" value="LytR_CpsA_psr"/>
</dbReference>
<comment type="similarity">
    <text evidence="1">Belongs to the LytR/CpsA/Psr (LCP) family.</text>
</comment>
<dbReference type="PANTHER" id="PTHR33392">
    <property type="entry name" value="POLYISOPRENYL-TEICHOIC ACID--PEPTIDOGLYCAN TEICHOIC ACID TRANSFERASE TAGU"/>
    <property type="match status" value="1"/>
</dbReference>
<feature type="domain" description="Cell envelope-related transcriptional attenuator" evidence="4">
    <location>
        <begin position="108"/>
        <end position="270"/>
    </location>
</feature>
<evidence type="ECO:0000256" key="3">
    <source>
        <dbReference type="SAM" id="Phobius"/>
    </source>
</evidence>
<feature type="region of interest" description="Disordered" evidence="2">
    <location>
        <begin position="1"/>
        <end position="21"/>
    </location>
</feature>
<dbReference type="Pfam" id="PF03816">
    <property type="entry name" value="LytR_cpsA_psr"/>
    <property type="match status" value="1"/>
</dbReference>
<reference evidence="6 7" key="1">
    <citation type="submission" date="2017-07" db="EMBL/GenBank/DDBJ databases">
        <title>Mechanisms for carbon and nitrogen cycling indicate functional differentiation within the Candidate Phyla Radiation.</title>
        <authorList>
            <person name="Danczak R.E."/>
            <person name="Johnston M.D."/>
            <person name="Kenah C."/>
            <person name="Slattery M."/>
            <person name="Wrighton K.C."/>
            <person name="Wilkins M.J."/>
        </authorList>
    </citation>
    <scope>NUCLEOTIDE SEQUENCE [LARGE SCALE GENOMIC DNA]</scope>
    <source>
        <strain evidence="6">Licking1014_7</strain>
    </source>
</reference>
<feature type="domain" description="LytR/CpsA/Psr regulator C-terminal" evidence="5">
    <location>
        <begin position="369"/>
        <end position="462"/>
    </location>
</feature>
<proteinExistence type="inferred from homology"/>
<dbReference type="InterPro" id="IPR027381">
    <property type="entry name" value="LytR/CpsA/Psr_C"/>
</dbReference>
<gene>
    <name evidence="6" type="ORF">CEN89_474</name>
</gene>